<sequence>MWSLKVLIALCTLIQWEGNGVHGWWYPPDCYNLRFQNAPSGMYYIQPLGANTKPNRVYCEMTIGGGGFTFLPRSLTRTSSASRIVRALFRDRYNVLLKLKKKSGSESYTLIQPHPHFPNTGFGVLVNSFHGYTRPLNAFMKEYIFLRSHWLFTIYMGTDRSFQGPMMSRLSFLFLFLCVVIQQEAIGVNGCCGCDEFPKDCFSLPPNSPSGVYKIQALVDEEPFDVYCEKAIHGGGFTFLPRGFTRLPYAQNIVKVLFRDKKNVLLKLQKKVDRSEAYTLIQPHPSFANTEFGVLINSFQGYTTPLNAFMKEYIFLGIIPASAARHRSVQGFRSNGHTVQFTNCDANPNSYFAFMPNHNLQTPSNYGASWHIFETSRVAVDWRSKAIPITHPDRTMPNEFFFLTELHFGGCGTYTSSNRWSKFGFHATAIGIR</sequence>
<accession>A0ABN8RFH7</accession>
<comment type="caution">
    <text evidence="3">The sequence shown here is derived from an EMBL/GenBank/DDBJ whole genome shotgun (WGS) entry which is preliminary data.</text>
</comment>
<feature type="chain" id="PRO_5046689220" description="Fibrinogen C-terminal domain-containing protein" evidence="1">
    <location>
        <begin position="19"/>
        <end position="433"/>
    </location>
</feature>
<dbReference type="SUPFAM" id="SSF56496">
    <property type="entry name" value="Fibrinogen C-terminal domain-like"/>
    <property type="match status" value="2"/>
</dbReference>
<dbReference type="PROSITE" id="PS51406">
    <property type="entry name" value="FIBRINOGEN_C_2"/>
    <property type="match status" value="1"/>
</dbReference>
<keyword evidence="1" id="KW-0732">Signal</keyword>
<dbReference type="InterPro" id="IPR002181">
    <property type="entry name" value="Fibrinogen_a/b/g_C_dom"/>
</dbReference>
<feature type="signal peptide" evidence="1">
    <location>
        <begin position="1"/>
        <end position="18"/>
    </location>
</feature>
<reference evidence="3 4" key="1">
    <citation type="submission" date="2022-05" db="EMBL/GenBank/DDBJ databases">
        <authorList>
            <consortium name="Genoscope - CEA"/>
            <person name="William W."/>
        </authorList>
    </citation>
    <scope>NUCLEOTIDE SEQUENCE [LARGE SCALE GENOMIC DNA]</scope>
</reference>
<evidence type="ECO:0000259" key="2">
    <source>
        <dbReference type="PROSITE" id="PS51406"/>
    </source>
</evidence>
<organism evidence="3 4">
    <name type="scientific">Porites lobata</name>
    <dbReference type="NCBI Taxonomy" id="104759"/>
    <lineage>
        <taxon>Eukaryota</taxon>
        <taxon>Metazoa</taxon>
        <taxon>Cnidaria</taxon>
        <taxon>Anthozoa</taxon>
        <taxon>Hexacorallia</taxon>
        <taxon>Scleractinia</taxon>
        <taxon>Fungiina</taxon>
        <taxon>Poritidae</taxon>
        <taxon>Porites</taxon>
    </lineage>
</organism>
<evidence type="ECO:0000256" key="1">
    <source>
        <dbReference type="SAM" id="SignalP"/>
    </source>
</evidence>
<dbReference type="Proteomes" id="UP001159405">
    <property type="component" value="Unassembled WGS sequence"/>
</dbReference>
<evidence type="ECO:0000313" key="3">
    <source>
        <dbReference type="EMBL" id="CAH3177668.1"/>
    </source>
</evidence>
<gene>
    <name evidence="3" type="ORF">PLOB_00019436</name>
</gene>
<protein>
    <recommendedName>
        <fullName evidence="2">Fibrinogen C-terminal domain-containing protein</fullName>
    </recommendedName>
</protein>
<dbReference type="Gene3D" id="3.90.215.10">
    <property type="entry name" value="Gamma Fibrinogen, chain A, domain 1"/>
    <property type="match status" value="1"/>
</dbReference>
<dbReference type="InterPro" id="IPR014716">
    <property type="entry name" value="Fibrinogen_a/b/g_C_1"/>
</dbReference>
<proteinExistence type="predicted"/>
<dbReference type="EMBL" id="CALNXK010000228">
    <property type="protein sequence ID" value="CAH3177668.1"/>
    <property type="molecule type" value="Genomic_DNA"/>
</dbReference>
<keyword evidence="4" id="KW-1185">Reference proteome</keyword>
<feature type="domain" description="Fibrinogen C-terminal" evidence="2">
    <location>
        <begin position="21"/>
        <end position="73"/>
    </location>
</feature>
<dbReference type="InterPro" id="IPR036056">
    <property type="entry name" value="Fibrinogen-like_C"/>
</dbReference>
<dbReference type="NCBIfam" id="NF040941">
    <property type="entry name" value="GGGWT_bact"/>
    <property type="match status" value="1"/>
</dbReference>
<evidence type="ECO:0000313" key="4">
    <source>
        <dbReference type="Proteomes" id="UP001159405"/>
    </source>
</evidence>
<name>A0ABN8RFH7_9CNID</name>